<dbReference type="PANTHER" id="PTHR15052">
    <property type="entry name" value="RNA POLYMERASE III TRANSCRIPTION INITIATION FACTOR COMPLEX SUBUNIT"/>
    <property type="match status" value="1"/>
</dbReference>
<dbReference type="Proteomes" id="UP000193240">
    <property type="component" value="Unassembled WGS sequence"/>
</dbReference>
<reference evidence="5 6" key="1">
    <citation type="journal article" date="2017" name="Genome Announc.">
        <title>Genome sequence of the saprophytic ascomycete Epicoccum nigrum ICMP 19927 strain isolated from New Zealand.</title>
        <authorList>
            <person name="Fokin M."/>
            <person name="Fleetwood D."/>
            <person name="Weir B.S."/>
            <person name="Villas-Boas S.G."/>
        </authorList>
    </citation>
    <scope>NUCLEOTIDE SEQUENCE [LARGE SCALE GENOMIC DNA]</scope>
    <source>
        <strain evidence="5 6">ICMP 19927</strain>
    </source>
</reference>
<dbReference type="AlphaFoldDB" id="A0A1Y2MG62"/>
<evidence type="ECO:0000256" key="4">
    <source>
        <dbReference type="SAM" id="MobiDB-lite"/>
    </source>
</evidence>
<dbReference type="GO" id="GO:0005634">
    <property type="term" value="C:nucleus"/>
    <property type="evidence" value="ECO:0007669"/>
    <property type="project" value="UniProtKB-SubCell"/>
</dbReference>
<dbReference type="GO" id="GO:0006383">
    <property type="term" value="P:transcription by RNA polymerase III"/>
    <property type="evidence" value="ECO:0007669"/>
    <property type="project" value="TreeGrafter"/>
</dbReference>
<protein>
    <recommendedName>
        <fullName evidence="7">Transcription factor TFIIIC complex subunit Tfc6</fullName>
    </recommendedName>
</protein>
<dbReference type="InterPro" id="IPR015943">
    <property type="entry name" value="WD40/YVTN_repeat-like_dom_sf"/>
</dbReference>
<keyword evidence="3" id="KW-0539">Nucleus</keyword>
<dbReference type="PANTHER" id="PTHR15052:SF2">
    <property type="entry name" value="GENERAL TRANSCRIPTION FACTOR 3C POLYPEPTIDE 2"/>
    <property type="match status" value="1"/>
</dbReference>
<evidence type="ECO:0000313" key="5">
    <source>
        <dbReference type="EMBL" id="OSS55114.1"/>
    </source>
</evidence>
<dbReference type="EMBL" id="KZ107838">
    <property type="protein sequence ID" value="OSS55114.1"/>
    <property type="molecule type" value="Genomic_DNA"/>
</dbReference>
<evidence type="ECO:0000313" key="6">
    <source>
        <dbReference type="Proteomes" id="UP000193240"/>
    </source>
</evidence>
<organism evidence="5 6">
    <name type="scientific">Epicoccum nigrum</name>
    <name type="common">Soil fungus</name>
    <name type="synonym">Epicoccum purpurascens</name>
    <dbReference type="NCBI Taxonomy" id="105696"/>
    <lineage>
        <taxon>Eukaryota</taxon>
        <taxon>Fungi</taxon>
        <taxon>Dikarya</taxon>
        <taxon>Ascomycota</taxon>
        <taxon>Pezizomycotina</taxon>
        <taxon>Dothideomycetes</taxon>
        <taxon>Pleosporomycetidae</taxon>
        <taxon>Pleosporales</taxon>
        <taxon>Pleosporineae</taxon>
        <taxon>Didymellaceae</taxon>
        <taxon>Epicoccum</taxon>
    </lineage>
</organism>
<feature type="compositionally biased region" description="Polar residues" evidence="4">
    <location>
        <begin position="662"/>
        <end position="674"/>
    </location>
</feature>
<evidence type="ECO:0000256" key="1">
    <source>
        <dbReference type="ARBA" id="ARBA00004123"/>
    </source>
</evidence>
<name>A0A1Y2MG62_EPING</name>
<dbReference type="SUPFAM" id="SSF50978">
    <property type="entry name" value="WD40 repeat-like"/>
    <property type="match status" value="1"/>
</dbReference>
<dbReference type="GO" id="GO:0000127">
    <property type="term" value="C:transcription factor TFIIIC complex"/>
    <property type="evidence" value="ECO:0007669"/>
    <property type="project" value="TreeGrafter"/>
</dbReference>
<feature type="region of interest" description="Disordered" evidence="4">
    <location>
        <begin position="660"/>
        <end position="685"/>
    </location>
</feature>
<dbReference type="Gene3D" id="2.130.10.10">
    <property type="entry name" value="YVTN repeat-like/Quinoprotein amine dehydrogenase"/>
    <property type="match status" value="1"/>
</dbReference>
<keyword evidence="6" id="KW-1185">Reference proteome</keyword>
<gene>
    <name evidence="5" type="ORF">B5807_00386</name>
</gene>
<evidence type="ECO:0008006" key="7">
    <source>
        <dbReference type="Google" id="ProtNLM"/>
    </source>
</evidence>
<feature type="compositionally biased region" description="Basic and acidic residues" evidence="4">
    <location>
        <begin position="84"/>
        <end position="98"/>
    </location>
</feature>
<dbReference type="OMA" id="DWGDLRR"/>
<proteinExistence type="predicted"/>
<keyword evidence="2" id="KW-0804">Transcription</keyword>
<comment type="subcellular location">
    <subcellularLocation>
        <location evidence="1">Nucleus</location>
    </subcellularLocation>
</comment>
<accession>A0A1Y2MG62</accession>
<feature type="region of interest" description="Disordered" evidence="4">
    <location>
        <begin position="1"/>
        <end position="109"/>
    </location>
</feature>
<sequence>MSRRQSRNKTTTSYRVEDYSFLDEDDEGSGPSRPRKRPAQDDGDEDGDDFMPDANAEEPEDDEFGEDIVEEEESEDGAASDEEAPIREESIVIVDEAKSTPLRPPKAKGKSKLAAQVLPQIPPPKTVVPVQVPHSFAKSGGRKVNMDDDKIRSRGIADFSGKGGQEVRLKDLFGPAHIDLKPILRTRDEWRLQETLPLRDSGLKRSPFESMKARANEARDVEAWYTRTGREEFLKGQKTTVLSQEEAKMYMLHDDADSINVLMGKTSSPQVRPLKRNSYINIADPFEDKDERRGWLLNLGARVQDAHWMTNEQGSTQYLAVAVEQKDTLGQQPPPMEQPTAPAFSAMKPFPSSIQIWAFGSTKDHALDSSVEPRLALVVCSDWGAAKQLRWSPISPHDRKVPLGGRETVDVGLLAGRWSDGRVRVLNIEIPECDAENAETVFIHISHAAFEVSIPQTVPTCLQWFSASTFAVGTAAGTLAVWTLTRPGTLSSASSNDHSPKPWLYKKVGDTYVLTLISGWPSQPHFLSVTTADGFARIYDIRHTEAETVASVRGRVLVVTQAWHEHTQSFIMPDEYYILKHNNIRRFYHNIYSARAESSIVRVASSPVHPGVLIGTASGAVFGTNPVGRVVNTKVVPWQQNWFMHEWRPPVEKMVFKPSAQDAETQGDSTQETQAPRAAKVPSSALSQPMVRITEGYKPTQPGIAYSTTSKKKPENETSTLITIFEEQSSISALAWNPNLRFGTWAAAGMNSGLLRVEDIGV</sequence>
<feature type="compositionally biased region" description="Acidic residues" evidence="4">
    <location>
        <begin position="41"/>
        <end position="83"/>
    </location>
</feature>
<dbReference type="STRING" id="105696.A0A1Y2MG62"/>
<dbReference type="InParanoid" id="A0A1Y2MG62"/>
<evidence type="ECO:0000256" key="3">
    <source>
        <dbReference type="ARBA" id="ARBA00023242"/>
    </source>
</evidence>
<dbReference type="InterPro" id="IPR036322">
    <property type="entry name" value="WD40_repeat_dom_sf"/>
</dbReference>
<evidence type="ECO:0000256" key="2">
    <source>
        <dbReference type="ARBA" id="ARBA00023163"/>
    </source>
</evidence>
<dbReference type="InterPro" id="IPR052416">
    <property type="entry name" value="GTF3C_component"/>
</dbReference>